<protein>
    <submittedName>
        <fullName evidence="1">Uncharacterized protein</fullName>
    </submittedName>
</protein>
<gene>
    <name evidence="1" type="ORF">DXD67_15595</name>
</gene>
<evidence type="ECO:0000313" key="2">
    <source>
        <dbReference type="Proteomes" id="UP000260655"/>
    </source>
</evidence>
<proteinExistence type="predicted"/>
<dbReference type="AlphaFoldDB" id="A0A3E4GLH6"/>
<name>A0A3E4GLH6_9FIRM</name>
<dbReference type="RefSeq" id="WP_117559400.1">
    <property type="nucleotide sequence ID" value="NZ_QSOV01000029.1"/>
</dbReference>
<accession>A0A3E4GLH6</accession>
<dbReference type="Proteomes" id="UP000260655">
    <property type="component" value="Unassembled WGS sequence"/>
</dbReference>
<dbReference type="Pfam" id="PF18960">
    <property type="entry name" value="DUF5702"/>
    <property type="match status" value="1"/>
</dbReference>
<sequence>MKKMVKGEITVFLSLVFLLLLTLVGALLESASIQLAKNERRADAGRAVESAFAEYQKDLLERYGIFAIEGSYESGTMSEENILNRLSFYGAENIETEIAAIRYLTDQNGKEFLRQAVEYEKMKTGAAAIENLTGKVSEWKEQELKANEYGKENIETSKELDQMLESEKEELPAENNPLADIVDIQAQALLNLVSPEGFTLSSKAVKSEETVSNRKLRQGYGTMKEKDNGAGDTIFFNLYLIDKFGNAANKKKNTVLDYEMEYLLGGKASDKDNLEYVIGRIRILRFAVNYGYLLTDKDMQMEVDTLATTLSAVFLSPEIGPVIRHALLLAWAYGESLTDVKTLLAGKKVPAVKSKESWNLTLDGLLELAKNRSIPEGKETEEGNSYEQYLQMMLVLKSKEELSMRALDLVEMNLRSGMEKTFFRADACVSGADFDMTCYLRRGIRYQYHILYQYQ</sequence>
<comment type="caution">
    <text evidence="1">The sequence shown here is derived from an EMBL/GenBank/DDBJ whole genome shotgun (WGS) entry which is preliminary data.</text>
</comment>
<evidence type="ECO:0000313" key="1">
    <source>
        <dbReference type="EMBL" id="RGJ20356.1"/>
    </source>
</evidence>
<organism evidence="1 2">
    <name type="scientific">Coprococcus comes</name>
    <dbReference type="NCBI Taxonomy" id="410072"/>
    <lineage>
        <taxon>Bacteria</taxon>
        <taxon>Bacillati</taxon>
        <taxon>Bacillota</taxon>
        <taxon>Clostridia</taxon>
        <taxon>Lachnospirales</taxon>
        <taxon>Lachnospiraceae</taxon>
        <taxon>Coprococcus</taxon>
    </lineage>
</organism>
<dbReference type="EMBL" id="QSOV01000029">
    <property type="protein sequence ID" value="RGJ20356.1"/>
    <property type="molecule type" value="Genomic_DNA"/>
</dbReference>
<reference evidence="1 2" key="1">
    <citation type="submission" date="2018-08" db="EMBL/GenBank/DDBJ databases">
        <title>A genome reference for cultivated species of the human gut microbiota.</title>
        <authorList>
            <person name="Zou Y."/>
            <person name="Xue W."/>
            <person name="Luo G."/>
        </authorList>
    </citation>
    <scope>NUCLEOTIDE SEQUENCE [LARGE SCALE GENOMIC DNA]</scope>
    <source>
        <strain evidence="1 2">TM07-19</strain>
    </source>
</reference>
<dbReference type="InterPro" id="IPR043756">
    <property type="entry name" value="DUF5702"/>
</dbReference>